<evidence type="ECO:0008006" key="4">
    <source>
        <dbReference type="Google" id="ProtNLM"/>
    </source>
</evidence>
<sequence>MKSIIALLVIAVVFSTTVVAQDGTVPPTPTPSQECLETPFCFLPNKPCFNQELTVRERTSGIPRMFKNCAVFIETGRMKNRDREKARVTDPRTVECAPLRELIRINVPSTDFRFKYNTISRALLTSRMTGEQSRSRMKSIIALLMVIAVVLSTTVVAEDDEYIHLPGKNCEDAPSCPDGRPCVMAPPHCNSGTCGTDPVPTCGPKPSKS</sequence>
<name>F4WDM1_ACREC</name>
<dbReference type="OrthoDB" id="7692976at2759"/>
<evidence type="ECO:0000313" key="2">
    <source>
        <dbReference type="EMBL" id="EGI67801.1"/>
    </source>
</evidence>
<feature type="signal peptide" evidence="1">
    <location>
        <begin position="1"/>
        <end position="20"/>
    </location>
</feature>
<keyword evidence="1" id="KW-0732">Signal</keyword>
<dbReference type="EMBL" id="GL888087">
    <property type="protein sequence ID" value="EGI67801.1"/>
    <property type="molecule type" value="Genomic_DNA"/>
</dbReference>
<dbReference type="AlphaFoldDB" id="F4WDM1"/>
<gene>
    <name evidence="2" type="ORF">G5I_03675</name>
</gene>
<dbReference type="InParanoid" id="F4WDM1"/>
<accession>F4WDM1</accession>
<dbReference type="Proteomes" id="UP000007755">
    <property type="component" value="Unassembled WGS sequence"/>
</dbReference>
<organism evidence="3">
    <name type="scientific">Acromyrmex echinatior</name>
    <name type="common">Panamanian leafcutter ant</name>
    <name type="synonym">Acromyrmex octospinosus echinatior</name>
    <dbReference type="NCBI Taxonomy" id="103372"/>
    <lineage>
        <taxon>Eukaryota</taxon>
        <taxon>Metazoa</taxon>
        <taxon>Ecdysozoa</taxon>
        <taxon>Arthropoda</taxon>
        <taxon>Hexapoda</taxon>
        <taxon>Insecta</taxon>
        <taxon>Pterygota</taxon>
        <taxon>Neoptera</taxon>
        <taxon>Endopterygota</taxon>
        <taxon>Hymenoptera</taxon>
        <taxon>Apocrita</taxon>
        <taxon>Aculeata</taxon>
        <taxon>Formicoidea</taxon>
        <taxon>Formicidae</taxon>
        <taxon>Myrmicinae</taxon>
        <taxon>Acromyrmex</taxon>
    </lineage>
</organism>
<keyword evidence="3" id="KW-1185">Reference proteome</keyword>
<protein>
    <recommendedName>
        <fullName evidence="4">Kazal-like domain-containing protein</fullName>
    </recommendedName>
</protein>
<reference evidence="2" key="1">
    <citation type="submission" date="2011-02" db="EMBL/GenBank/DDBJ databases">
        <title>The genome of the leaf-cutting ant Acromyrmex echinatior suggests key adaptations to social evolution and fungus farming.</title>
        <authorList>
            <person name="Nygaard S."/>
            <person name="Zhang G."/>
        </authorList>
    </citation>
    <scope>NUCLEOTIDE SEQUENCE</scope>
</reference>
<evidence type="ECO:0000313" key="3">
    <source>
        <dbReference type="Proteomes" id="UP000007755"/>
    </source>
</evidence>
<feature type="chain" id="PRO_5003323535" description="Kazal-like domain-containing protein" evidence="1">
    <location>
        <begin position="21"/>
        <end position="209"/>
    </location>
</feature>
<evidence type="ECO:0000256" key="1">
    <source>
        <dbReference type="SAM" id="SignalP"/>
    </source>
</evidence>
<proteinExistence type="predicted"/>